<evidence type="ECO:0000256" key="1">
    <source>
        <dbReference type="ARBA" id="ARBA00004418"/>
    </source>
</evidence>
<feature type="signal peptide" evidence="7">
    <location>
        <begin position="1"/>
        <end position="26"/>
    </location>
</feature>
<comment type="subcellular location">
    <subcellularLocation>
        <location evidence="1 7">Periplasm</location>
    </subcellularLocation>
</comment>
<dbReference type="SUPFAM" id="SSF54423">
    <property type="entry name" value="DsbC/DsbG N-terminal domain-like"/>
    <property type="match status" value="1"/>
</dbReference>
<evidence type="ECO:0000256" key="4">
    <source>
        <dbReference type="ARBA" id="ARBA00022764"/>
    </source>
</evidence>
<dbReference type="InterPro" id="IPR033954">
    <property type="entry name" value="DiS-bond_Isoase_DsbC/G"/>
</dbReference>
<comment type="similarity">
    <text evidence="2 7">Belongs to the thioredoxin family. DsbC subfamily.</text>
</comment>
<proteinExistence type="inferred from homology"/>
<protein>
    <recommendedName>
        <fullName evidence="7">Thiol:disulfide interchange protein</fullName>
    </recommendedName>
</protein>
<dbReference type="PANTHER" id="PTHR35272">
    <property type="entry name" value="THIOL:DISULFIDE INTERCHANGE PROTEIN DSBC-RELATED"/>
    <property type="match status" value="1"/>
</dbReference>
<dbReference type="Proteomes" id="UP000254575">
    <property type="component" value="Unassembled WGS sequence"/>
</dbReference>
<accession>A0A380MJY7</accession>
<dbReference type="InterPro" id="IPR036249">
    <property type="entry name" value="Thioredoxin-like_sf"/>
</dbReference>
<sequence length="306" mass="34501">MKTSSNIAANILLSILSLSFSAQAFAQNHTLSPPNQRVENLLNYGVDLPFLGRNSNLTPVPAVPKQEKQNDRQTEVPAHIWPEFTNQAEFHTLLPDLTHLQALMHNPEELEEISLSPIAGLYQVVIANDVYYLSRDGRYLFEGNLLDLSSRENLSDHRRNQMRRQLLSELNEIDVIAFAPKKAQHQVTVFIDVDCPYCRVIYDKADQYNELDIEMHFAPFPRNGPNSTAYGQLSAVWCASDRKQAMQQVNQGLALSAVNCQEYIKKPHVVGMKMGVNATPTFVLENGSLIRGYVAPQNLARLLENQ</sequence>
<keyword evidence="5" id="KW-1015">Disulfide bond</keyword>
<dbReference type="CDD" id="cd03020">
    <property type="entry name" value="DsbA_DsbC_DsbG"/>
    <property type="match status" value="1"/>
</dbReference>
<dbReference type="OrthoDB" id="12976at2"/>
<gene>
    <name evidence="10" type="primary">dsbC_1</name>
    <name evidence="10" type="ORF">NCTC10717_00503</name>
</gene>
<dbReference type="Pfam" id="PF10411">
    <property type="entry name" value="DsbC_N"/>
    <property type="match status" value="1"/>
</dbReference>
<evidence type="ECO:0000259" key="9">
    <source>
        <dbReference type="Pfam" id="PF13098"/>
    </source>
</evidence>
<dbReference type="InterPro" id="IPR012336">
    <property type="entry name" value="Thioredoxin-like_fold"/>
</dbReference>
<comment type="function">
    <text evidence="7">Required for disulfide bond formation in some periplasmic proteins. Acts by transferring its disulfide bond to other proteins and is reduced in the process.</text>
</comment>
<keyword evidence="4 7" id="KW-0574">Periplasm</keyword>
<dbReference type="EMBL" id="UHIA01000003">
    <property type="protein sequence ID" value="SUO92346.1"/>
    <property type="molecule type" value="Genomic_DNA"/>
</dbReference>
<organism evidence="10 11">
    <name type="scientific">Suttonella indologenes</name>
    <dbReference type="NCBI Taxonomy" id="13276"/>
    <lineage>
        <taxon>Bacteria</taxon>
        <taxon>Pseudomonadati</taxon>
        <taxon>Pseudomonadota</taxon>
        <taxon>Gammaproteobacteria</taxon>
        <taxon>Cardiobacteriales</taxon>
        <taxon>Cardiobacteriaceae</taxon>
        <taxon>Suttonella</taxon>
    </lineage>
</organism>
<evidence type="ECO:0000313" key="10">
    <source>
        <dbReference type="EMBL" id="SUO92346.1"/>
    </source>
</evidence>
<evidence type="ECO:0000256" key="3">
    <source>
        <dbReference type="ARBA" id="ARBA00022729"/>
    </source>
</evidence>
<dbReference type="GO" id="GO:0042597">
    <property type="term" value="C:periplasmic space"/>
    <property type="evidence" value="ECO:0007669"/>
    <property type="project" value="UniProtKB-SubCell"/>
</dbReference>
<dbReference type="Gene3D" id="3.40.30.10">
    <property type="entry name" value="Glutaredoxin"/>
    <property type="match status" value="1"/>
</dbReference>
<dbReference type="AlphaFoldDB" id="A0A380MJY7"/>
<name>A0A380MJY7_9GAMM</name>
<reference evidence="10 11" key="1">
    <citation type="submission" date="2018-06" db="EMBL/GenBank/DDBJ databases">
        <authorList>
            <consortium name="Pathogen Informatics"/>
            <person name="Doyle S."/>
        </authorList>
    </citation>
    <scope>NUCLEOTIDE SEQUENCE [LARGE SCALE GENOMIC DNA]</scope>
    <source>
        <strain evidence="10 11">NCTC10717</strain>
    </source>
</reference>
<feature type="domain" description="Thioredoxin-like fold" evidence="9">
    <location>
        <begin position="181"/>
        <end position="303"/>
    </location>
</feature>
<dbReference type="Gene3D" id="3.10.450.70">
    <property type="entry name" value="Disulphide bond isomerase, DsbC/G, N-terminal"/>
    <property type="match status" value="1"/>
</dbReference>
<evidence type="ECO:0000256" key="7">
    <source>
        <dbReference type="RuleBase" id="RU364038"/>
    </source>
</evidence>
<evidence type="ECO:0000313" key="11">
    <source>
        <dbReference type="Proteomes" id="UP000254575"/>
    </source>
</evidence>
<evidence type="ECO:0000256" key="6">
    <source>
        <dbReference type="ARBA" id="ARBA00023284"/>
    </source>
</evidence>
<dbReference type="InterPro" id="IPR018950">
    <property type="entry name" value="DiS-bond_isomerase_DsbC/G_N"/>
</dbReference>
<keyword evidence="11" id="KW-1185">Reference proteome</keyword>
<keyword evidence="6 7" id="KW-0676">Redox-active center</keyword>
<dbReference type="InterPro" id="IPR051470">
    <property type="entry name" value="Thiol:disulfide_interchange"/>
</dbReference>
<dbReference type="InterPro" id="IPR009094">
    <property type="entry name" value="DiS-bond_isomerase_DsbC/G_N_sf"/>
</dbReference>
<dbReference type="PANTHER" id="PTHR35272:SF3">
    <property type="entry name" value="THIOL:DISULFIDE INTERCHANGE PROTEIN DSBC"/>
    <property type="match status" value="1"/>
</dbReference>
<dbReference type="SUPFAM" id="SSF52833">
    <property type="entry name" value="Thioredoxin-like"/>
    <property type="match status" value="1"/>
</dbReference>
<evidence type="ECO:0000256" key="5">
    <source>
        <dbReference type="ARBA" id="ARBA00023157"/>
    </source>
</evidence>
<dbReference type="RefSeq" id="WP_115217795.1">
    <property type="nucleotide sequence ID" value="NZ_UHIA01000003.1"/>
</dbReference>
<feature type="domain" description="Disulphide bond isomerase DsbC/G N-terminal" evidence="8">
    <location>
        <begin position="108"/>
        <end position="155"/>
    </location>
</feature>
<evidence type="ECO:0000259" key="8">
    <source>
        <dbReference type="Pfam" id="PF10411"/>
    </source>
</evidence>
<feature type="chain" id="PRO_5016478172" description="Thiol:disulfide interchange protein" evidence="7">
    <location>
        <begin position="27"/>
        <end position="306"/>
    </location>
</feature>
<evidence type="ECO:0000256" key="2">
    <source>
        <dbReference type="ARBA" id="ARBA00009813"/>
    </source>
</evidence>
<keyword evidence="3 7" id="KW-0732">Signal</keyword>
<dbReference type="Pfam" id="PF13098">
    <property type="entry name" value="Thioredoxin_2"/>
    <property type="match status" value="1"/>
</dbReference>